<keyword evidence="3" id="KW-1185">Reference proteome</keyword>
<protein>
    <submittedName>
        <fullName evidence="2">Uncharacterized protein</fullName>
    </submittedName>
</protein>
<sequence>MPSEVPPPRKRSAYPNTPVINTAPGPVLITGSGFLPGRSVTLRIFTTGEDVVDYLTYTADPNGHLSAALHEAVIAGEAQITATDHRLDPYGDGGLLWSNAVVIAHPGLTQG</sequence>
<name>A0A9P3V0H6_9MYCO</name>
<accession>A0A9P3V0H6</accession>
<proteinExistence type="predicted"/>
<dbReference type="AlphaFoldDB" id="A0A9P3V0H6"/>
<gene>
    <name evidence="2" type="ORF">Mkiyose1413_35200</name>
    <name evidence="1" type="ORF">SRL2020028_27780</name>
</gene>
<dbReference type="Proteomes" id="UP001165663">
    <property type="component" value="Unassembled WGS sequence"/>
</dbReference>
<reference evidence="2" key="1">
    <citation type="submission" date="2022-08" db="EMBL/GenBank/DDBJ databases">
        <title>Mycobacterium kiyosense sp. nov., scotochromogenic slow-glowing species isolated from respiratory specimens.</title>
        <authorList>
            <person name="Fukano H."/>
            <person name="Kazumi Y."/>
            <person name="Sakagami N."/>
            <person name="Ato M."/>
            <person name="Mitarai S."/>
            <person name="Hoshino Y."/>
        </authorList>
    </citation>
    <scope>NUCLEOTIDE SEQUENCE</scope>
    <source>
        <strain evidence="2">1413</strain>
        <strain evidence="1">SRL2020-028</strain>
    </source>
</reference>
<evidence type="ECO:0000313" key="1">
    <source>
        <dbReference type="EMBL" id="GLB83522.1"/>
    </source>
</evidence>
<dbReference type="EMBL" id="BRZI01000028">
    <property type="protein sequence ID" value="GLD31637.1"/>
    <property type="molecule type" value="Genomic_DNA"/>
</dbReference>
<dbReference type="Proteomes" id="UP001064782">
    <property type="component" value="Unassembled WGS sequence"/>
</dbReference>
<comment type="caution">
    <text evidence="2">The sequence shown here is derived from an EMBL/GenBank/DDBJ whole genome shotgun (WGS) entry which is preliminary data.</text>
</comment>
<evidence type="ECO:0000313" key="3">
    <source>
        <dbReference type="Proteomes" id="UP001064782"/>
    </source>
</evidence>
<dbReference type="EMBL" id="BRXE01000028">
    <property type="protein sequence ID" value="GLB83522.1"/>
    <property type="molecule type" value="Genomic_DNA"/>
</dbReference>
<organism evidence="2 3">
    <name type="scientific">Mycobacterium kiyosense</name>
    <dbReference type="NCBI Taxonomy" id="2871094"/>
    <lineage>
        <taxon>Bacteria</taxon>
        <taxon>Bacillati</taxon>
        <taxon>Actinomycetota</taxon>
        <taxon>Actinomycetes</taxon>
        <taxon>Mycobacteriales</taxon>
        <taxon>Mycobacteriaceae</taxon>
        <taxon>Mycobacterium</taxon>
    </lineage>
</organism>
<evidence type="ECO:0000313" key="2">
    <source>
        <dbReference type="EMBL" id="GLD31637.1"/>
    </source>
</evidence>
<dbReference type="RefSeq" id="WP_264960829.1">
    <property type="nucleotide sequence ID" value="NZ_BRXG01000047.1"/>
</dbReference>